<dbReference type="AlphaFoldDB" id="A0A652YT02"/>
<organism evidence="1">
    <name type="scientific">Nocardia globerula</name>
    <dbReference type="NCBI Taxonomy" id="1818"/>
    <lineage>
        <taxon>Bacteria</taxon>
        <taxon>Bacillati</taxon>
        <taxon>Actinomycetota</taxon>
        <taxon>Actinomycetes</taxon>
        <taxon>Mycobacteriales</taxon>
        <taxon>Nocardiaceae</taxon>
        <taxon>Nocardia</taxon>
    </lineage>
</organism>
<name>A0A652YT02_NOCGL</name>
<accession>A0A652YT02</accession>
<sequence>MIAWAIALVVWIAAGARLGRVVARVATPLRTAMVIAGFGVALMATVLVPGVWDIVDRIAPDQHFSAMVVVVLWVFLSAASAVGAVSAWPVMTRSAMRVVAIVLYTVGLLVSISVGVGYPMPALLFVVVALALVISTGLRHVAWAPLGRGIGLIVVGSMILLIVVVVMLVESVRGANALESGIWSGAGVQFVSVAGLLIALGITWMLTETWVRARLDLKRLGGIHGLLVKRFPEVVDVDSAATTTVLKASDMIAQIMDAMYIQAGAGLFDVGGREPPRSLATHSEILTEWIVNPLESDVLDTRWIAPPDGMSARRWVLVLARDYEKFEAQPNTTKAGR</sequence>
<reference evidence="1" key="1">
    <citation type="submission" date="2019-07" db="EMBL/GenBank/DDBJ databases">
        <title>Genomic Encyclopedia of Type Strains, Phase IV (KMG-IV): sequencing the most valuable type-strain genomes for metagenomic binning, comparative biology and taxonomic classification.</title>
        <authorList>
            <person name="Goeker M."/>
        </authorList>
    </citation>
    <scope>NUCLEOTIDE SEQUENCE</scope>
    <source>
        <strain evidence="1">DSM 44596</strain>
    </source>
</reference>
<dbReference type="EMBL" id="VNIQ01000002">
    <property type="protein sequence ID" value="TYQ06231.1"/>
    <property type="molecule type" value="Genomic_DNA"/>
</dbReference>
<comment type="caution">
    <text evidence="1">The sequence shown here is derived from an EMBL/GenBank/DDBJ whole genome shotgun (WGS) entry which is preliminary data.</text>
</comment>
<proteinExistence type="predicted"/>
<evidence type="ECO:0000313" key="1">
    <source>
        <dbReference type="EMBL" id="TYQ06231.1"/>
    </source>
</evidence>
<protein>
    <submittedName>
        <fullName evidence="1">Uncharacterized protein</fullName>
    </submittedName>
</protein>
<gene>
    <name evidence="1" type="ORF">FNL38_102364</name>
</gene>